<evidence type="ECO:0000256" key="13">
    <source>
        <dbReference type="SAM" id="Phobius"/>
    </source>
</evidence>
<reference evidence="14" key="1">
    <citation type="submission" date="2020-07" db="EMBL/GenBank/DDBJ databases">
        <title>Acinetobacter junii strain YR7 chromosome and plasmid pNDM-YR7.</title>
        <authorList>
            <person name="Tang B."/>
        </authorList>
    </citation>
    <scope>NUCLEOTIDE SEQUENCE</scope>
    <source>
        <strain evidence="14">YR7</strain>
    </source>
</reference>
<sequence length="192" mass="22129">MNKTRLEAITDGVIAIVITVMLIELKVPEGIHFSDLTQEFHGILSYVLSFMYIGIYWINHHHLFQLVEKVNGKIIWINLHLIFWLTMIPYTTSWSAQSNYSPVPTALYAFILFMCSLSYAMLEWSIARAQGDKSVVRKVLGKDKKLAISVLLYAMSILLSLVDTRLSLLVLVVLAVLWFFPNKRIEQYCEEK</sequence>
<proteinExistence type="inferred from homology"/>
<gene>
    <name evidence="14" type="ORF">H2677_06800</name>
</gene>
<evidence type="ECO:0000256" key="12">
    <source>
        <dbReference type="ARBA" id="ARBA00034430"/>
    </source>
</evidence>
<feature type="transmembrane region" description="Helical" evidence="13">
    <location>
        <begin position="147"/>
        <end position="180"/>
    </location>
</feature>
<feature type="transmembrane region" description="Helical" evidence="13">
    <location>
        <begin position="40"/>
        <end position="58"/>
    </location>
</feature>
<evidence type="ECO:0000256" key="9">
    <source>
        <dbReference type="ARBA" id="ARBA00023065"/>
    </source>
</evidence>
<dbReference type="InterPro" id="IPR010617">
    <property type="entry name" value="TMEM175-like"/>
</dbReference>
<evidence type="ECO:0000256" key="2">
    <source>
        <dbReference type="ARBA" id="ARBA00006920"/>
    </source>
</evidence>
<evidence type="ECO:0000313" key="14">
    <source>
        <dbReference type="EMBL" id="QUY37860.1"/>
    </source>
</evidence>
<dbReference type="Proteomes" id="UP000679388">
    <property type="component" value="Chromosome"/>
</dbReference>
<keyword evidence="3" id="KW-0813">Transport</keyword>
<keyword evidence="4" id="KW-0633">Potassium transport</keyword>
<organism evidence="14 15">
    <name type="scientific">Acinetobacter junii</name>
    <dbReference type="NCBI Taxonomy" id="40215"/>
    <lineage>
        <taxon>Bacteria</taxon>
        <taxon>Pseudomonadati</taxon>
        <taxon>Pseudomonadota</taxon>
        <taxon>Gammaproteobacteria</taxon>
        <taxon>Moraxellales</taxon>
        <taxon>Moraxellaceae</taxon>
        <taxon>Acinetobacter</taxon>
    </lineage>
</organism>
<keyword evidence="11" id="KW-0407">Ion channel</keyword>
<evidence type="ECO:0000313" key="15">
    <source>
        <dbReference type="Proteomes" id="UP000679388"/>
    </source>
</evidence>
<protein>
    <submittedName>
        <fullName evidence="14">DUF1211 domain-containing protein</fullName>
    </submittedName>
</protein>
<evidence type="ECO:0000256" key="6">
    <source>
        <dbReference type="ARBA" id="ARBA00022826"/>
    </source>
</evidence>
<evidence type="ECO:0000256" key="5">
    <source>
        <dbReference type="ARBA" id="ARBA00022692"/>
    </source>
</evidence>
<evidence type="ECO:0000256" key="7">
    <source>
        <dbReference type="ARBA" id="ARBA00022958"/>
    </source>
</evidence>
<dbReference type="GO" id="GO:0005267">
    <property type="term" value="F:potassium channel activity"/>
    <property type="evidence" value="ECO:0007669"/>
    <property type="project" value="UniProtKB-KW"/>
</dbReference>
<dbReference type="GO" id="GO:0016020">
    <property type="term" value="C:membrane"/>
    <property type="evidence" value="ECO:0007669"/>
    <property type="project" value="UniProtKB-SubCell"/>
</dbReference>
<evidence type="ECO:0000256" key="4">
    <source>
        <dbReference type="ARBA" id="ARBA00022538"/>
    </source>
</evidence>
<keyword evidence="10 13" id="KW-0472">Membrane</keyword>
<evidence type="ECO:0000256" key="8">
    <source>
        <dbReference type="ARBA" id="ARBA00022989"/>
    </source>
</evidence>
<comment type="catalytic activity">
    <reaction evidence="12">
        <text>K(+)(in) = K(+)(out)</text>
        <dbReference type="Rhea" id="RHEA:29463"/>
        <dbReference type="ChEBI" id="CHEBI:29103"/>
    </reaction>
</comment>
<dbReference type="GO" id="GO:0015252">
    <property type="term" value="F:proton channel activity"/>
    <property type="evidence" value="ECO:0007669"/>
    <property type="project" value="InterPro"/>
</dbReference>
<comment type="subcellular location">
    <subcellularLocation>
        <location evidence="1">Membrane</location>
        <topology evidence="1">Multi-pass membrane protein</topology>
    </subcellularLocation>
</comment>
<keyword evidence="6" id="KW-0631">Potassium channel</keyword>
<evidence type="ECO:0000256" key="11">
    <source>
        <dbReference type="ARBA" id="ARBA00023303"/>
    </source>
</evidence>
<evidence type="ECO:0000256" key="3">
    <source>
        <dbReference type="ARBA" id="ARBA00022448"/>
    </source>
</evidence>
<dbReference type="EMBL" id="CP059558">
    <property type="protein sequence ID" value="QUY37860.1"/>
    <property type="molecule type" value="Genomic_DNA"/>
</dbReference>
<comment type="similarity">
    <text evidence="2">Belongs to the TMEM175 family.</text>
</comment>
<dbReference type="GeneID" id="70092214"/>
<feature type="transmembrane region" description="Helical" evidence="13">
    <location>
        <begin position="12"/>
        <end position="28"/>
    </location>
</feature>
<dbReference type="PANTHER" id="PTHR31462">
    <property type="entry name" value="ENDOSOMAL/LYSOSOMAL POTASSIUM CHANNEL TMEM175"/>
    <property type="match status" value="1"/>
</dbReference>
<feature type="transmembrane region" description="Helical" evidence="13">
    <location>
        <begin position="70"/>
        <end position="87"/>
    </location>
</feature>
<evidence type="ECO:0000256" key="10">
    <source>
        <dbReference type="ARBA" id="ARBA00023136"/>
    </source>
</evidence>
<feature type="transmembrane region" description="Helical" evidence="13">
    <location>
        <begin position="107"/>
        <end position="126"/>
    </location>
</feature>
<keyword evidence="7" id="KW-0630">Potassium</keyword>
<dbReference type="AlphaFoldDB" id="A0AAX1MJY4"/>
<dbReference type="RefSeq" id="WP_004953688.1">
    <property type="nucleotide sequence ID" value="NZ_CP059558.1"/>
</dbReference>
<keyword evidence="5 13" id="KW-0812">Transmembrane</keyword>
<dbReference type="PANTHER" id="PTHR31462:SF5">
    <property type="entry name" value="ENDOSOMAL_LYSOSOMAL PROTON CHANNEL TMEM175"/>
    <property type="match status" value="1"/>
</dbReference>
<evidence type="ECO:0000256" key="1">
    <source>
        <dbReference type="ARBA" id="ARBA00004141"/>
    </source>
</evidence>
<dbReference type="Pfam" id="PF06736">
    <property type="entry name" value="TMEM175"/>
    <property type="match status" value="1"/>
</dbReference>
<keyword evidence="8 13" id="KW-1133">Transmembrane helix</keyword>
<accession>A0AAX1MJY4</accession>
<keyword evidence="9" id="KW-0406">Ion transport</keyword>
<name>A0AAX1MJY4_ACIJU</name>